<evidence type="ECO:0000313" key="2">
    <source>
        <dbReference type="Proteomes" id="UP001148629"/>
    </source>
</evidence>
<accession>A0ACC1RHS3</accession>
<reference evidence="1" key="1">
    <citation type="submission" date="2022-08" db="EMBL/GenBank/DDBJ databases">
        <title>Genome Sequence of Fusarium decemcellulare.</title>
        <authorList>
            <person name="Buettner E."/>
        </authorList>
    </citation>
    <scope>NUCLEOTIDE SEQUENCE</scope>
    <source>
        <strain evidence="1">Babe19</strain>
    </source>
</reference>
<sequence>MKFTQALVSMALFLPTPLASPNDDLVLAITMINKVREAHGINPLAWSPDLAAYAQFWASQLGSGSQPFSHAPPELRPKQGENIFHHTSPQCDADYNNPLQTAVGAWLAQEKLYTGQPIRDGKEPWLHWSQCMWSKTTHIGCSRAYSISEPLKFFDVCRFFPEGNIIVFSYWTATLDLLQRLVEQKNIVLRRLDGRIGNKDRLRALGEFKNNPAISVLLVTIQTGAVRLNLTVATQVRIVEPQWNPSVEEQAIARALRMGQTKTVTVFRYMMGNTVEENILALQKKKGNLAKFTMDGNSGDGVSGTLEDLKFILDIDTV</sequence>
<dbReference type="Proteomes" id="UP001148629">
    <property type="component" value="Unassembled WGS sequence"/>
</dbReference>
<protein>
    <submittedName>
        <fullName evidence="1">Uncharacterized protein</fullName>
    </submittedName>
</protein>
<comment type="caution">
    <text evidence="1">The sequence shown here is derived from an EMBL/GenBank/DDBJ whole genome shotgun (WGS) entry which is preliminary data.</text>
</comment>
<proteinExistence type="predicted"/>
<keyword evidence="2" id="KW-1185">Reference proteome</keyword>
<gene>
    <name evidence="1" type="ORF">NM208_g14471</name>
</gene>
<dbReference type="EMBL" id="JANRMS010003391">
    <property type="protein sequence ID" value="KAJ3518569.1"/>
    <property type="molecule type" value="Genomic_DNA"/>
</dbReference>
<name>A0ACC1RHS3_9HYPO</name>
<evidence type="ECO:0000313" key="1">
    <source>
        <dbReference type="EMBL" id="KAJ3518569.1"/>
    </source>
</evidence>
<organism evidence="1 2">
    <name type="scientific">Fusarium decemcellulare</name>
    <dbReference type="NCBI Taxonomy" id="57161"/>
    <lineage>
        <taxon>Eukaryota</taxon>
        <taxon>Fungi</taxon>
        <taxon>Dikarya</taxon>
        <taxon>Ascomycota</taxon>
        <taxon>Pezizomycotina</taxon>
        <taxon>Sordariomycetes</taxon>
        <taxon>Hypocreomycetidae</taxon>
        <taxon>Hypocreales</taxon>
        <taxon>Nectriaceae</taxon>
        <taxon>Fusarium</taxon>
        <taxon>Fusarium decemcellulare species complex</taxon>
    </lineage>
</organism>